<dbReference type="InParanoid" id="A0A2T3A6G1"/>
<evidence type="ECO:0000313" key="3">
    <source>
        <dbReference type="Proteomes" id="UP000241462"/>
    </source>
</evidence>
<gene>
    <name evidence="2" type="ORF">BD289DRAFT_277453</name>
</gene>
<feature type="compositionally biased region" description="Basic residues" evidence="1">
    <location>
        <begin position="816"/>
        <end position="828"/>
    </location>
</feature>
<dbReference type="AlphaFoldDB" id="A0A2T3A6G1"/>
<evidence type="ECO:0000256" key="1">
    <source>
        <dbReference type="SAM" id="MobiDB-lite"/>
    </source>
</evidence>
<evidence type="ECO:0000313" key="2">
    <source>
        <dbReference type="EMBL" id="PSR83773.1"/>
    </source>
</evidence>
<dbReference type="Proteomes" id="UP000241462">
    <property type="component" value="Unassembled WGS sequence"/>
</dbReference>
<accession>A0A2T3A6G1</accession>
<protein>
    <submittedName>
        <fullName evidence="2">Uncharacterized protein</fullName>
    </submittedName>
</protein>
<dbReference type="EMBL" id="KZ678454">
    <property type="protein sequence ID" value="PSR83773.1"/>
    <property type="molecule type" value="Genomic_DNA"/>
</dbReference>
<dbReference type="OrthoDB" id="4159838at2759"/>
<keyword evidence="3" id="KW-1185">Reference proteome</keyword>
<feature type="compositionally biased region" description="Basic and acidic residues" evidence="1">
    <location>
        <begin position="12"/>
        <end position="23"/>
    </location>
</feature>
<proteinExistence type="predicted"/>
<feature type="region of interest" description="Disordered" evidence="1">
    <location>
        <begin position="1"/>
        <end position="29"/>
    </location>
</feature>
<feature type="region of interest" description="Disordered" evidence="1">
    <location>
        <begin position="81"/>
        <end position="100"/>
    </location>
</feature>
<reference evidence="2 3" key="1">
    <citation type="journal article" date="2018" name="Mycol. Prog.">
        <title>Coniella lustricola, a new species from submerged detritus.</title>
        <authorList>
            <person name="Raudabaugh D.B."/>
            <person name="Iturriaga T."/>
            <person name="Carver A."/>
            <person name="Mondo S."/>
            <person name="Pangilinan J."/>
            <person name="Lipzen A."/>
            <person name="He G."/>
            <person name="Amirebrahimi M."/>
            <person name="Grigoriev I.V."/>
            <person name="Miller A.N."/>
        </authorList>
    </citation>
    <scope>NUCLEOTIDE SEQUENCE [LARGE SCALE GENOMIC DNA]</scope>
    <source>
        <strain evidence="2 3">B22-T-1</strain>
    </source>
</reference>
<organism evidence="2 3">
    <name type="scientific">Coniella lustricola</name>
    <dbReference type="NCBI Taxonomy" id="2025994"/>
    <lineage>
        <taxon>Eukaryota</taxon>
        <taxon>Fungi</taxon>
        <taxon>Dikarya</taxon>
        <taxon>Ascomycota</taxon>
        <taxon>Pezizomycotina</taxon>
        <taxon>Sordariomycetes</taxon>
        <taxon>Sordariomycetidae</taxon>
        <taxon>Diaporthales</taxon>
        <taxon>Schizoparmaceae</taxon>
        <taxon>Coniella</taxon>
    </lineage>
</organism>
<sequence>MDAGQARGHVSRHADRRQDRPRTDQPWTATRCHRLLRPLRTHIAGLRREIALEHEATDAENVSQSNGAESSKSRLQYTYSRRGRKAQPLGMAAEPHRELNRTQRPALRKTVHPGDIIIPTPAIKRARDQELSSPLQQPVLEADPPLDMSSKQAKGCCTMRMGKERPRLIGALQSELLLLRGTISSARYLLCDAIFRALHTLLLTTVQPATRLGKRYSNKSLMAMCLRKVPDYIGELELLDNVQAEEKGTKSALRISEVSQSVYDSIEYMLPSGSGCPPLRLIARFHGIKMVRDALEEGLLQDSFAQILIKLFTILEAYDEAQELITIFANRTYPEPRGFTSTFHECRSLAPLRALTTLDSARQRPQFVLRYISRLFAQQQLSPQWLSTQEFAPVWTSLVKVFWKSEVCDDAISYALTAITTLASRAKTSAFVLRPKAGDLSNLTQSTLISMIAAITMLPLISHGVGAKSQNLVEQKRISIISERAVYVLFACTCELKRTRKVGWTLTVLRLAAYFASNTLDSTMKSATGALWHHILDNYDSKSGKQAYDATIGLLCSLAQNLARGAVESPHHYLNLLCDRLDAASGIEKRTSEKMRLDCAFFLAERTNDLRDLAFAETIHMASNKRPRNPDVVRSPIRKYVTPLQTGFHWDEGISEWVSEKVNLEPDRPLQRTSLGTRSALMNATSDSVWIRTLSRDLRFAHDNNNNNNNGIWGTIGFLPQRAGRQTRATTRASTYLEQRAAAQRSLHSGKRELSAISRSNLVEDMGAQRRGNRDNGDTDGDIVGSHTTTAAPRRREREESTTTTEIAFKTAGNPTKRRRVSALKRSRATLETTTPAGPHGSSDDELGL</sequence>
<name>A0A2T3A6G1_9PEZI</name>
<feature type="region of interest" description="Disordered" evidence="1">
    <location>
        <begin position="741"/>
        <end position="849"/>
    </location>
</feature>